<gene>
    <name evidence="1" type="ORF">METZ01_LOCUS54198</name>
</gene>
<reference evidence="1" key="1">
    <citation type="submission" date="2018-05" db="EMBL/GenBank/DDBJ databases">
        <authorList>
            <person name="Lanie J.A."/>
            <person name="Ng W.-L."/>
            <person name="Kazmierczak K.M."/>
            <person name="Andrzejewski T.M."/>
            <person name="Davidsen T.M."/>
            <person name="Wayne K.J."/>
            <person name="Tettelin H."/>
            <person name="Glass J.I."/>
            <person name="Rusch D."/>
            <person name="Podicherti R."/>
            <person name="Tsui H.-C.T."/>
            <person name="Winkler M.E."/>
        </authorList>
    </citation>
    <scope>NUCLEOTIDE SEQUENCE</scope>
</reference>
<sequence>MPLDGSASVEPQMEHGIVVEALSKIVHSLPQSRQLTFRKRPPNISPLSLVDEFELPSSLPLGRVGLASLGASEYQIDSLSRLLSGWLRPGEATVPRGNTAKPPLSPLEFTCRPLPDTLHGVFRVLASGWAVAHDLSWHLHHPVTSARCAPRATDGPYMNYVERLSNCSEDYRP</sequence>
<evidence type="ECO:0000313" key="1">
    <source>
        <dbReference type="EMBL" id="SVA01344.1"/>
    </source>
</evidence>
<dbReference type="AlphaFoldDB" id="A0A381SCZ6"/>
<dbReference type="EMBL" id="UINC01002894">
    <property type="protein sequence ID" value="SVA01344.1"/>
    <property type="molecule type" value="Genomic_DNA"/>
</dbReference>
<name>A0A381SCZ6_9ZZZZ</name>
<organism evidence="1">
    <name type="scientific">marine metagenome</name>
    <dbReference type="NCBI Taxonomy" id="408172"/>
    <lineage>
        <taxon>unclassified sequences</taxon>
        <taxon>metagenomes</taxon>
        <taxon>ecological metagenomes</taxon>
    </lineage>
</organism>
<accession>A0A381SCZ6</accession>
<proteinExistence type="predicted"/>
<protein>
    <submittedName>
        <fullName evidence="1">Uncharacterized protein</fullName>
    </submittedName>
</protein>